<dbReference type="EMBL" id="CZPT02001151">
    <property type="protein sequence ID" value="SCU69112.1"/>
    <property type="molecule type" value="Genomic_DNA"/>
</dbReference>
<dbReference type="RefSeq" id="XP_067080142.1">
    <property type="nucleotide sequence ID" value="XM_067224041.1"/>
</dbReference>
<evidence type="ECO:0000313" key="2">
    <source>
        <dbReference type="Proteomes" id="UP000195570"/>
    </source>
</evidence>
<keyword evidence="2" id="KW-1185">Reference proteome</keyword>
<evidence type="ECO:0000313" key="1">
    <source>
        <dbReference type="EMBL" id="SCU69112.1"/>
    </source>
</evidence>
<organism evidence="1 2">
    <name type="scientific">Trypanosoma equiperdum</name>
    <dbReference type="NCBI Taxonomy" id="5694"/>
    <lineage>
        <taxon>Eukaryota</taxon>
        <taxon>Discoba</taxon>
        <taxon>Euglenozoa</taxon>
        <taxon>Kinetoplastea</taxon>
        <taxon>Metakinetoplastina</taxon>
        <taxon>Trypanosomatida</taxon>
        <taxon>Trypanosomatidae</taxon>
        <taxon>Trypanosoma</taxon>
    </lineage>
</organism>
<dbReference type="VEuPathDB" id="TriTrypDB:TEOVI_000066900"/>
<dbReference type="Proteomes" id="UP000195570">
    <property type="component" value="Unassembled WGS sequence"/>
</dbReference>
<dbReference type="GeneID" id="92374609"/>
<protein>
    <submittedName>
        <fullName evidence="1">Uncharacterized protein</fullName>
    </submittedName>
</protein>
<dbReference type="AlphaFoldDB" id="A0A1G4IAP5"/>
<comment type="caution">
    <text evidence="1">The sequence shown here is derived from an EMBL/GenBank/DDBJ whole genome shotgun (WGS) entry which is preliminary data.</text>
</comment>
<proteinExistence type="predicted"/>
<name>A0A1G4IAP5_TRYEQ</name>
<gene>
    <name evidence="1" type="ORF">TEOVI_000066900</name>
</gene>
<reference evidence="1" key="1">
    <citation type="submission" date="2016-09" db="EMBL/GenBank/DDBJ databases">
        <authorList>
            <person name="Hebert L."/>
            <person name="Moumen B."/>
        </authorList>
    </citation>
    <scope>NUCLEOTIDE SEQUENCE [LARGE SCALE GENOMIC DNA]</scope>
    <source>
        <strain evidence="1">OVI</strain>
    </source>
</reference>
<sequence>MKATIITPGETYRILAPASSLHKYLTDSYWCSAMEEVCEGKLDGVAVRYTGQQLVLLQFRPKQLSPAGYRYPISMSIPVEYLVPISTEESTEDHNICKHDTNYGTKESTFLGSGFAPLCVVCGRYNVPGMVLRHHGYKCPECVGHKSTRKLRMEGARRR</sequence>
<accession>A0A1G4IAP5</accession>